<dbReference type="Pfam" id="PF04500">
    <property type="entry name" value="FLYWCH"/>
    <property type="match status" value="1"/>
</dbReference>
<keyword evidence="1" id="KW-0479">Metal-binding</keyword>
<dbReference type="Proteomes" id="UP001152799">
    <property type="component" value="Chromosome 2"/>
</dbReference>
<dbReference type="GO" id="GO:0008270">
    <property type="term" value="F:zinc ion binding"/>
    <property type="evidence" value="ECO:0007669"/>
    <property type="project" value="UniProtKB-KW"/>
</dbReference>
<evidence type="ECO:0000313" key="6">
    <source>
        <dbReference type="Proteomes" id="UP001152799"/>
    </source>
</evidence>
<feature type="domain" description="FLYWCH-type" evidence="4">
    <location>
        <begin position="176"/>
        <end position="229"/>
    </location>
</feature>
<evidence type="ECO:0000259" key="4">
    <source>
        <dbReference type="Pfam" id="PF04500"/>
    </source>
</evidence>
<keyword evidence="2" id="KW-0863">Zinc-finger</keyword>
<dbReference type="AlphaFoldDB" id="A0A9N9MPD7"/>
<proteinExistence type="predicted"/>
<evidence type="ECO:0000256" key="2">
    <source>
        <dbReference type="ARBA" id="ARBA00022771"/>
    </source>
</evidence>
<dbReference type="InterPro" id="IPR007588">
    <property type="entry name" value="Znf_FLYWCH"/>
</dbReference>
<reference evidence="5" key="1">
    <citation type="submission" date="2022-01" db="EMBL/GenBank/DDBJ databases">
        <authorList>
            <person name="King R."/>
        </authorList>
    </citation>
    <scope>NUCLEOTIDE SEQUENCE</scope>
</reference>
<evidence type="ECO:0000313" key="5">
    <source>
        <dbReference type="EMBL" id="CAG9764335.1"/>
    </source>
</evidence>
<dbReference type="OrthoDB" id="6756756at2759"/>
<dbReference type="Gene3D" id="2.20.25.240">
    <property type="match status" value="1"/>
</dbReference>
<accession>A0A9N9MPD7</accession>
<evidence type="ECO:0000256" key="1">
    <source>
        <dbReference type="ARBA" id="ARBA00022723"/>
    </source>
</evidence>
<sequence>MSPETTPSSFFEIFPASEILLESCQKKTKIPEVNDYVVVKLLAQRSVKHYVAVIISKTEDEIVAKFMRKSLGNKFSFPSIDDIANIELHEVAEILSQPAINNRQQYTFNIDFSKYKNINTKFLNGTIFVDVGKTHPKLIFDGYEYAFEQRTLQETHWRCSNYLESFSDVVYYKFGYKHPKIIFEGVDYRIDFKSAGKTSWRCSYYYRTKCRAKLFTAGNIVNVLGEHNHEHRKDLYPTDYTNSQKVTVLRETKVKPLW</sequence>
<dbReference type="EMBL" id="OU892278">
    <property type="protein sequence ID" value="CAG9764335.1"/>
    <property type="molecule type" value="Genomic_DNA"/>
</dbReference>
<gene>
    <name evidence="5" type="ORF">CEUTPL_LOCUS4975</name>
</gene>
<protein>
    <recommendedName>
        <fullName evidence="4">FLYWCH-type domain-containing protein</fullName>
    </recommendedName>
</protein>
<keyword evidence="6" id="KW-1185">Reference proteome</keyword>
<keyword evidence="3" id="KW-0862">Zinc</keyword>
<evidence type="ECO:0000256" key="3">
    <source>
        <dbReference type="ARBA" id="ARBA00022833"/>
    </source>
</evidence>
<organism evidence="5 6">
    <name type="scientific">Ceutorhynchus assimilis</name>
    <name type="common">cabbage seed weevil</name>
    <dbReference type="NCBI Taxonomy" id="467358"/>
    <lineage>
        <taxon>Eukaryota</taxon>
        <taxon>Metazoa</taxon>
        <taxon>Ecdysozoa</taxon>
        <taxon>Arthropoda</taxon>
        <taxon>Hexapoda</taxon>
        <taxon>Insecta</taxon>
        <taxon>Pterygota</taxon>
        <taxon>Neoptera</taxon>
        <taxon>Endopterygota</taxon>
        <taxon>Coleoptera</taxon>
        <taxon>Polyphaga</taxon>
        <taxon>Cucujiformia</taxon>
        <taxon>Curculionidae</taxon>
        <taxon>Ceutorhynchinae</taxon>
        <taxon>Ceutorhynchus</taxon>
    </lineage>
</organism>
<name>A0A9N9MPD7_9CUCU</name>